<evidence type="ECO:0000256" key="2">
    <source>
        <dbReference type="SAM" id="Phobius"/>
    </source>
</evidence>
<evidence type="ECO:0000256" key="1">
    <source>
        <dbReference type="SAM" id="MobiDB-lite"/>
    </source>
</evidence>
<feature type="transmembrane region" description="Helical" evidence="2">
    <location>
        <begin position="74"/>
        <end position="101"/>
    </location>
</feature>
<gene>
    <name evidence="3" type="ORF">AA0114_g7468</name>
</gene>
<organism evidence="3 4">
    <name type="scientific">Alternaria tenuissima</name>
    <dbReference type="NCBI Taxonomy" id="119927"/>
    <lineage>
        <taxon>Eukaryota</taxon>
        <taxon>Fungi</taxon>
        <taxon>Dikarya</taxon>
        <taxon>Ascomycota</taxon>
        <taxon>Pezizomycotina</taxon>
        <taxon>Dothideomycetes</taxon>
        <taxon>Pleosporomycetidae</taxon>
        <taxon>Pleosporales</taxon>
        <taxon>Pleosporineae</taxon>
        <taxon>Pleosporaceae</taxon>
        <taxon>Alternaria</taxon>
        <taxon>Alternaria sect. Alternaria</taxon>
        <taxon>Alternaria alternata complex</taxon>
    </lineage>
</organism>
<keyword evidence="2" id="KW-0812">Transmembrane</keyword>
<reference evidence="4" key="1">
    <citation type="journal article" date="2019" name="bioRxiv">
        <title>Genomics, evolutionary history and diagnostics of the Alternaria alternata species group including apple and Asian pear pathotypes.</title>
        <authorList>
            <person name="Armitage A.D."/>
            <person name="Cockerton H.M."/>
            <person name="Sreenivasaprasad S."/>
            <person name="Woodhall J.W."/>
            <person name="Lane C.R."/>
            <person name="Harrison R.J."/>
            <person name="Clarkson J.P."/>
        </authorList>
    </citation>
    <scope>NUCLEOTIDE SEQUENCE [LARGE SCALE GENOMIC DNA]</scope>
    <source>
        <strain evidence="4">FERA 1082</strain>
    </source>
</reference>
<name>A0A4Q4MBZ9_9PLEO</name>
<dbReference type="EMBL" id="PDXA01000025">
    <property type="protein sequence ID" value="RYN47725.1"/>
    <property type="molecule type" value="Genomic_DNA"/>
</dbReference>
<feature type="region of interest" description="Disordered" evidence="1">
    <location>
        <begin position="1"/>
        <end position="57"/>
    </location>
</feature>
<keyword evidence="2" id="KW-0472">Membrane</keyword>
<feature type="compositionally biased region" description="Polar residues" evidence="1">
    <location>
        <begin position="35"/>
        <end position="51"/>
    </location>
</feature>
<protein>
    <submittedName>
        <fullName evidence="3">Uncharacterized protein</fullName>
    </submittedName>
</protein>
<keyword evidence="2" id="KW-1133">Transmembrane helix</keyword>
<comment type="caution">
    <text evidence="3">The sequence shown here is derived from an EMBL/GenBank/DDBJ whole genome shotgun (WGS) entry which is preliminary data.</text>
</comment>
<evidence type="ECO:0000313" key="3">
    <source>
        <dbReference type="EMBL" id="RYN47725.1"/>
    </source>
</evidence>
<evidence type="ECO:0000313" key="4">
    <source>
        <dbReference type="Proteomes" id="UP000292402"/>
    </source>
</evidence>
<proteinExistence type="predicted"/>
<dbReference type="AlphaFoldDB" id="A0A4Q4MBZ9"/>
<feature type="compositionally biased region" description="Polar residues" evidence="1">
    <location>
        <begin position="12"/>
        <end position="23"/>
    </location>
</feature>
<accession>A0A4Q4MBZ9</accession>
<dbReference type="Proteomes" id="UP000292402">
    <property type="component" value="Unassembled WGS sequence"/>
</dbReference>
<sequence length="102" mass="10572">MSSPAPAAAGQLDNSTPTQSVNADTGLPTHHIPSFDSTSPSNNESQTTSSRAIAFPPRPDDQTLHAYIVTNFTLITIAIAVVTLVATVAGILVAIVLAVIYK</sequence>